<comment type="subcellular location">
    <subcellularLocation>
        <location evidence="1 10">Cell membrane</location>
        <topology evidence="1 10">Multi-pass membrane protein</topology>
    </subcellularLocation>
</comment>
<dbReference type="GeneID" id="100576816"/>
<comment type="similarity">
    <text evidence="10">Belongs to the insect chemoreceptor superfamily. Heteromeric odorant receptor channel (TC 1.A.69) family.</text>
</comment>
<dbReference type="GO" id="GO:0005886">
    <property type="term" value="C:plasma membrane"/>
    <property type="evidence" value="ECO:0007669"/>
    <property type="project" value="UniProtKB-SubCell"/>
</dbReference>
<dbReference type="InterPro" id="IPR004117">
    <property type="entry name" value="7tm6_olfct_rcpt"/>
</dbReference>
<evidence type="ECO:0000256" key="3">
    <source>
        <dbReference type="ARBA" id="ARBA00022606"/>
    </source>
</evidence>
<dbReference type="GO" id="GO:0005549">
    <property type="term" value="F:odorant binding"/>
    <property type="evidence" value="ECO:0007669"/>
    <property type="project" value="InterPro"/>
</dbReference>
<evidence type="ECO:0000256" key="1">
    <source>
        <dbReference type="ARBA" id="ARBA00004651"/>
    </source>
</evidence>
<evidence type="ECO:0000256" key="2">
    <source>
        <dbReference type="ARBA" id="ARBA00022475"/>
    </source>
</evidence>
<keyword evidence="4 10" id="KW-0812">Transmembrane</keyword>
<sequence>MADDIVAVQKKFGSLNEYSIQLNRWLSKMIGVWPLPSFTSKFEKIMTKILIFFYWIILLFIILASSLHFLFVKEDIVSKLKTLGPISYCFGGGFNYAVLLLRKNDIRYCIEHIETDWKIIKRMEDQQVMLKSAKIGRIISGCIAGFMHIGTFCFCIVLGVLKRTIKIGNDSMEMYVLPFPTYKIPVDTNPGHGIILSLQYLTSYTSSATVVIAFSLATVFAYHAIGQLTIMISWIQEFVNQPQKQNKNIRIDEISIIIEHHLRILSFLERTEHLLSPICFMEMFKNILSICMFSYCILAEWSERDIRVLGIYTFAVMNVILSTFLICYIGEVLTERCKEIGNMVYMTNWYHLPDKDIFNLIMIIVRSGVEYKMTAGKIIDISVITFDCKNCFCIPKYITPNDNIVKCTCIEHKENMYQIYI</sequence>
<dbReference type="PANTHER" id="PTHR21137">
    <property type="entry name" value="ODORANT RECEPTOR"/>
    <property type="match status" value="1"/>
</dbReference>
<keyword evidence="5 10" id="KW-0552">Olfaction</keyword>
<keyword evidence="9 10" id="KW-0807">Transducer</keyword>
<evidence type="ECO:0000313" key="13">
    <source>
        <dbReference type="RefSeq" id="XP_016773535.1"/>
    </source>
</evidence>
<keyword evidence="3 10" id="KW-0716">Sensory transduction</keyword>
<gene>
    <name evidence="11" type="primary">100576816</name>
    <name evidence="13" type="synonym">LOC100576816</name>
</gene>
<keyword evidence="12" id="KW-1185">Reference proteome</keyword>
<dbReference type="RefSeq" id="XP_016773535.1">
    <property type="nucleotide sequence ID" value="XM_016918046.2"/>
</dbReference>
<dbReference type="GO" id="GO:0007165">
    <property type="term" value="P:signal transduction"/>
    <property type="evidence" value="ECO:0007669"/>
    <property type="project" value="UniProtKB-KW"/>
</dbReference>
<keyword evidence="6 10" id="KW-1133">Transmembrane helix</keyword>
<evidence type="ECO:0000313" key="12">
    <source>
        <dbReference type="Proteomes" id="UP000005203"/>
    </source>
</evidence>
<feature type="transmembrane region" description="Helical" evidence="10">
    <location>
        <begin position="308"/>
        <end position="329"/>
    </location>
</feature>
<dbReference type="GO" id="GO:0004984">
    <property type="term" value="F:olfactory receptor activity"/>
    <property type="evidence" value="ECO:0007669"/>
    <property type="project" value="InterPro"/>
</dbReference>
<protein>
    <recommendedName>
        <fullName evidence="10">Odorant receptor</fullName>
    </recommendedName>
</protein>
<evidence type="ECO:0000256" key="4">
    <source>
        <dbReference type="ARBA" id="ARBA00022692"/>
    </source>
</evidence>
<dbReference type="PANTHER" id="PTHR21137:SF35">
    <property type="entry name" value="ODORANT RECEPTOR 19A-RELATED"/>
    <property type="match status" value="1"/>
</dbReference>
<organism evidence="11">
    <name type="scientific">Apis mellifera</name>
    <name type="common">Honeybee</name>
    <dbReference type="NCBI Taxonomy" id="7460"/>
    <lineage>
        <taxon>Eukaryota</taxon>
        <taxon>Metazoa</taxon>
        <taxon>Ecdysozoa</taxon>
        <taxon>Arthropoda</taxon>
        <taxon>Hexapoda</taxon>
        <taxon>Insecta</taxon>
        <taxon>Pterygota</taxon>
        <taxon>Neoptera</taxon>
        <taxon>Endopterygota</taxon>
        <taxon>Hymenoptera</taxon>
        <taxon>Apocrita</taxon>
        <taxon>Aculeata</taxon>
        <taxon>Apoidea</taxon>
        <taxon>Anthophila</taxon>
        <taxon>Apidae</taxon>
        <taxon>Apis</taxon>
    </lineage>
</organism>
<dbReference type="Proteomes" id="UP000005203">
    <property type="component" value="Linkage group LG2"/>
</dbReference>
<feature type="transmembrane region" description="Helical" evidence="10">
    <location>
        <begin position="138"/>
        <end position="161"/>
    </location>
</feature>
<dbReference type="OrthoDB" id="8196465at2759"/>
<evidence type="ECO:0000256" key="8">
    <source>
        <dbReference type="ARBA" id="ARBA00023170"/>
    </source>
</evidence>
<evidence type="ECO:0000256" key="9">
    <source>
        <dbReference type="ARBA" id="ARBA00023224"/>
    </source>
</evidence>
<keyword evidence="2" id="KW-1003">Cell membrane</keyword>
<evidence type="ECO:0000256" key="5">
    <source>
        <dbReference type="ARBA" id="ARBA00022725"/>
    </source>
</evidence>
<evidence type="ECO:0000256" key="7">
    <source>
        <dbReference type="ARBA" id="ARBA00023136"/>
    </source>
</evidence>
<keyword evidence="7 10" id="KW-0472">Membrane</keyword>
<feature type="transmembrane region" description="Helical" evidence="10">
    <location>
        <begin position="49"/>
        <end position="71"/>
    </location>
</feature>
<dbReference type="AlphaFoldDB" id="A0A7M7IKV5"/>
<dbReference type="Pfam" id="PF02949">
    <property type="entry name" value="7tm_6"/>
    <property type="match status" value="1"/>
</dbReference>
<proteinExistence type="inferred from homology"/>
<accession>A0A7M7IKV5</accession>
<reference evidence="13" key="2">
    <citation type="submission" date="2025-04" db="UniProtKB">
        <authorList>
            <consortium name="RefSeq"/>
        </authorList>
    </citation>
    <scope>IDENTIFICATION</scope>
    <source>
        <strain evidence="13">DH4</strain>
        <tissue evidence="13">Whole body</tissue>
    </source>
</reference>
<keyword evidence="8 10" id="KW-0675">Receptor</keyword>
<reference evidence="11" key="1">
    <citation type="submission" date="2021-01" db="UniProtKB">
        <authorList>
            <consortium name="EnsemblMetazoa"/>
        </authorList>
    </citation>
    <scope>IDENTIFICATION</scope>
    <source>
        <strain evidence="11">DH4</strain>
    </source>
</reference>
<feature type="transmembrane region" description="Helical" evidence="10">
    <location>
        <begin position="83"/>
        <end position="101"/>
    </location>
</feature>
<comment type="caution">
    <text evidence="10">Lacks conserved residue(s) required for the propagation of feature annotation.</text>
</comment>
<name>A0A7M7IKV5_APIME</name>
<accession>A0A8B7KSE6</accession>
<evidence type="ECO:0000256" key="10">
    <source>
        <dbReference type="RuleBase" id="RU351113"/>
    </source>
</evidence>
<evidence type="ECO:0000313" key="11">
    <source>
        <dbReference type="EnsemblMetazoa" id="XP_016773535"/>
    </source>
</evidence>
<feature type="transmembrane region" description="Helical" evidence="10">
    <location>
        <begin position="204"/>
        <end position="225"/>
    </location>
</feature>
<evidence type="ECO:0000256" key="6">
    <source>
        <dbReference type="ARBA" id="ARBA00022989"/>
    </source>
</evidence>
<dbReference type="EnsemblMetazoa" id="XM_016918046">
    <property type="protein sequence ID" value="XP_016773535"/>
    <property type="gene ID" value="LOC100576816"/>
</dbReference>